<name>A0A371DY13_9APHY</name>
<protein>
    <submittedName>
        <fullName evidence="2">DUF427-domain-containing protein</fullName>
    </submittedName>
</protein>
<dbReference type="Pfam" id="PF04248">
    <property type="entry name" value="NTP_transf_9"/>
    <property type="match status" value="2"/>
</dbReference>
<dbReference type="PANTHER" id="PTHR34310">
    <property type="entry name" value="DUF427 DOMAIN PROTEIN (AFU_ORTHOLOGUE AFUA_3G02220)"/>
    <property type="match status" value="1"/>
</dbReference>
<dbReference type="EMBL" id="KZ857379">
    <property type="protein sequence ID" value="RDX57388.1"/>
    <property type="molecule type" value="Genomic_DNA"/>
</dbReference>
<dbReference type="Proteomes" id="UP000256964">
    <property type="component" value="Unassembled WGS sequence"/>
</dbReference>
<evidence type="ECO:0000259" key="1">
    <source>
        <dbReference type="Pfam" id="PF04248"/>
    </source>
</evidence>
<keyword evidence="3" id="KW-1185">Reference proteome</keyword>
<reference evidence="2 3" key="1">
    <citation type="journal article" date="2018" name="Biotechnol. Biofuels">
        <title>Integrative visual omics of the white-rot fungus Polyporus brumalis exposes the biotechnological potential of its oxidative enzymes for delignifying raw plant biomass.</title>
        <authorList>
            <person name="Miyauchi S."/>
            <person name="Rancon A."/>
            <person name="Drula E."/>
            <person name="Hage H."/>
            <person name="Chaduli D."/>
            <person name="Favel A."/>
            <person name="Grisel S."/>
            <person name="Henrissat B."/>
            <person name="Herpoel-Gimbert I."/>
            <person name="Ruiz-Duenas F.J."/>
            <person name="Chevret D."/>
            <person name="Hainaut M."/>
            <person name="Lin J."/>
            <person name="Wang M."/>
            <person name="Pangilinan J."/>
            <person name="Lipzen A."/>
            <person name="Lesage-Meessen L."/>
            <person name="Navarro D."/>
            <person name="Riley R."/>
            <person name="Grigoriev I.V."/>
            <person name="Zhou S."/>
            <person name="Raouche S."/>
            <person name="Rosso M.N."/>
        </authorList>
    </citation>
    <scope>NUCLEOTIDE SEQUENCE [LARGE SCALE GENOMIC DNA]</scope>
    <source>
        <strain evidence="2 3">BRFM 1820</strain>
    </source>
</reference>
<gene>
    <name evidence="2" type="ORF">OH76DRAFT_1395187</name>
</gene>
<dbReference type="OrthoDB" id="18996at2759"/>
<accession>A0A371DY13</accession>
<evidence type="ECO:0000313" key="2">
    <source>
        <dbReference type="EMBL" id="RDX57388.1"/>
    </source>
</evidence>
<evidence type="ECO:0000313" key="3">
    <source>
        <dbReference type="Proteomes" id="UP000256964"/>
    </source>
</evidence>
<proteinExistence type="predicted"/>
<dbReference type="AlphaFoldDB" id="A0A371DY13"/>
<feature type="domain" description="DUF427" evidence="1">
    <location>
        <begin position="136"/>
        <end position="229"/>
    </location>
</feature>
<dbReference type="STRING" id="139420.A0A371DY13"/>
<organism evidence="2 3">
    <name type="scientific">Lentinus brumalis</name>
    <dbReference type="NCBI Taxonomy" id="2498619"/>
    <lineage>
        <taxon>Eukaryota</taxon>
        <taxon>Fungi</taxon>
        <taxon>Dikarya</taxon>
        <taxon>Basidiomycota</taxon>
        <taxon>Agaricomycotina</taxon>
        <taxon>Agaricomycetes</taxon>
        <taxon>Polyporales</taxon>
        <taxon>Polyporaceae</taxon>
        <taxon>Lentinus</taxon>
    </lineage>
</organism>
<feature type="domain" description="DUF427" evidence="1">
    <location>
        <begin position="23"/>
        <end position="93"/>
    </location>
</feature>
<sequence length="258" mass="29805">MAMAALKFPFTQLPHIESSPKRVRVFFGGEYIVDTTDALLVWLKPNYPYYFFKTKDVPQKYLVDAFQSQKHHIYDIVVGNRRAEAAATLYHDDELDGLIQLEFSEMDAWFEEDEQIFVHPKDPYKRVDVLHSSRHVRVEVNGVEVANTTRPRLLFETSLPIRYYIPKTDCKLELLAPSESSTQCPYKGIASYYNVNLPTGEVVEDIVWWYRTPQLECAEIKGCAAFYNEKVDIYIDGELQPRPESPWASKRASAVVPV</sequence>
<dbReference type="InterPro" id="IPR038694">
    <property type="entry name" value="DUF427_sf"/>
</dbReference>
<dbReference type="Gene3D" id="2.170.150.40">
    <property type="entry name" value="Domain of unknown function (DUF427)"/>
    <property type="match status" value="2"/>
</dbReference>
<dbReference type="InterPro" id="IPR007361">
    <property type="entry name" value="DUF427"/>
</dbReference>
<dbReference type="PANTHER" id="PTHR34310:SF9">
    <property type="entry name" value="BLR5716 PROTEIN"/>
    <property type="match status" value="1"/>
</dbReference>